<dbReference type="PROSITE" id="PS50125">
    <property type="entry name" value="GUANYLATE_CYCLASE_2"/>
    <property type="match status" value="1"/>
</dbReference>
<organism evidence="5 6">
    <name type="scientific">Physocladia obscura</name>
    <dbReference type="NCBI Taxonomy" id="109957"/>
    <lineage>
        <taxon>Eukaryota</taxon>
        <taxon>Fungi</taxon>
        <taxon>Fungi incertae sedis</taxon>
        <taxon>Chytridiomycota</taxon>
        <taxon>Chytridiomycota incertae sedis</taxon>
        <taxon>Chytridiomycetes</taxon>
        <taxon>Chytridiales</taxon>
        <taxon>Chytriomycetaceae</taxon>
        <taxon>Physocladia</taxon>
    </lineage>
</organism>
<dbReference type="Proteomes" id="UP001211907">
    <property type="component" value="Unassembled WGS sequence"/>
</dbReference>
<dbReference type="GO" id="GO:0035556">
    <property type="term" value="P:intracellular signal transduction"/>
    <property type="evidence" value="ECO:0007669"/>
    <property type="project" value="InterPro"/>
</dbReference>
<dbReference type="AlphaFoldDB" id="A0AAD5SU98"/>
<dbReference type="PANTHER" id="PTHR16305">
    <property type="entry name" value="TESTICULAR SOLUBLE ADENYLYL CYCLASE"/>
    <property type="match status" value="1"/>
</dbReference>
<evidence type="ECO:0000313" key="6">
    <source>
        <dbReference type="Proteomes" id="UP001211907"/>
    </source>
</evidence>
<evidence type="ECO:0000256" key="2">
    <source>
        <dbReference type="ARBA" id="ARBA00022840"/>
    </source>
</evidence>
<gene>
    <name evidence="5" type="ORF">HK100_003390</name>
</gene>
<evidence type="ECO:0000313" key="5">
    <source>
        <dbReference type="EMBL" id="KAJ3108788.1"/>
    </source>
</evidence>
<dbReference type="CDD" id="cd07302">
    <property type="entry name" value="CHD"/>
    <property type="match status" value="1"/>
</dbReference>
<dbReference type="Gene3D" id="3.30.70.1230">
    <property type="entry name" value="Nucleotide cyclase"/>
    <property type="match status" value="1"/>
</dbReference>
<dbReference type="SUPFAM" id="SSF55073">
    <property type="entry name" value="Nucleotide cyclase"/>
    <property type="match status" value="1"/>
</dbReference>
<dbReference type="GO" id="GO:0005524">
    <property type="term" value="F:ATP binding"/>
    <property type="evidence" value="ECO:0007669"/>
    <property type="project" value="UniProtKB-KW"/>
</dbReference>
<protein>
    <recommendedName>
        <fullName evidence="4">Guanylate cyclase domain-containing protein</fullName>
    </recommendedName>
</protein>
<keyword evidence="1" id="KW-0547">Nucleotide-binding</keyword>
<proteinExistence type="predicted"/>
<name>A0AAD5SU98_9FUNG</name>
<evidence type="ECO:0000256" key="3">
    <source>
        <dbReference type="SAM" id="MobiDB-lite"/>
    </source>
</evidence>
<comment type="caution">
    <text evidence="5">The sequence shown here is derived from an EMBL/GenBank/DDBJ whole genome shotgun (WGS) entry which is preliminary data.</text>
</comment>
<dbReference type="InterPro" id="IPR027417">
    <property type="entry name" value="P-loop_NTPase"/>
</dbReference>
<sequence length="852" mass="93707">MDVTIDPIALVPQHIRSLFSTAKRSLPWTQTTPTGLVAIIDISGYSKLSSHLQEVLGNDSGAKIKELLNPPMEVIIENVHQTGGCHKSGSDDITRGMVMSAFLCNLNLLNYFRDYTVSVEETAPTISRKTSNRDFSTVVQSSQSESPSAKSTLSVELENFKSISRNPSKSAGTSKNHNYSHNLSFTVSGPRKFVSQPLKVHIGLGFGETQQVHIGIVNGLKFAKSEFFIAGKALTQSGILLEKGQRGEFAFDKICWDILQEEISMDLKVHIKTSQISDTEEAYIISENDSLDDLISSLEDRMGEFQFNPGQLDTGLERTPMKFDPAILDELSAYMDDTLGRAMLFAKKRVQADSTRDKFAGNLKLQIDAIFESHDQLRNLSVVFIQFPDFRVDTIAEKKNLEKLQSLMEAIMKSMFKFEGTLRQMNCDDKALTALIVWGLQGHAHEKGESGYALNAAFDMAKRFESIVGSSFSIGITNGPVFSGIIGNRTRADGTVLGVAVNNAARLMCLDTCKGSILCDEATFNSMKEEYIFDTDIPPVQLKVSHLSLSGALNPVKIYQPLTVKEKLETRKLVLCGRDQELEIIRNSISAWVAGERQLIAITARTGLGKTTGQEHQKTTMLFSYGQILSELIAQVQSRKLDLAGLSGTFSNSMLQKSSSLPSANYLKSSTDSLGDVLKTHEFISSVFPQASWDILASVPGLMCKTKAVAPVITDLVTKLSFFLTKIFLSIPKIAIVIDDFQEHKDSAQAEFQKILDLTDLKHLKLEPLSATGIELLIKTMLASMGQINTVDSKLTNEVLSQSQGNPLIASSIISLMKESCHVTLENYVMTLSQKQTVRKQLGSGDSVVTAQ</sequence>
<dbReference type="GO" id="GO:0004016">
    <property type="term" value="F:adenylate cyclase activity"/>
    <property type="evidence" value="ECO:0007669"/>
    <property type="project" value="TreeGrafter"/>
</dbReference>
<keyword evidence="6" id="KW-1185">Reference proteome</keyword>
<feature type="compositionally biased region" description="Low complexity" evidence="3">
    <location>
        <begin position="136"/>
        <end position="152"/>
    </location>
</feature>
<dbReference type="SUPFAM" id="SSF52540">
    <property type="entry name" value="P-loop containing nucleoside triphosphate hydrolases"/>
    <property type="match status" value="1"/>
</dbReference>
<dbReference type="EMBL" id="JADGJH010001844">
    <property type="protein sequence ID" value="KAJ3108788.1"/>
    <property type="molecule type" value="Genomic_DNA"/>
</dbReference>
<dbReference type="PANTHER" id="PTHR16305:SF28">
    <property type="entry name" value="GUANYLATE CYCLASE DOMAIN-CONTAINING PROTEIN"/>
    <property type="match status" value="1"/>
</dbReference>
<dbReference type="InterPro" id="IPR001054">
    <property type="entry name" value="A/G_cyclase"/>
</dbReference>
<dbReference type="GO" id="GO:0009190">
    <property type="term" value="P:cyclic nucleotide biosynthetic process"/>
    <property type="evidence" value="ECO:0007669"/>
    <property type="project" value="InterPro"/>
</dbReference>
<reference evidence="5" key="1">
    <citation type="submission" date="2020-05" db="EMBL/GenBank/DDBJ databases">
        <title>Phylogenomic resolution of chytrid fungi.</title>
        <authorList>
            <person name="Stajich J.E."/>
            <person name="Amses K."/>
            <person name="Simmons R."/>
            <person name="Seto K."/>
            <person name="Myers J."/>
            <person name="Bonds A."/>
            <person name="Quandt C.A."/>
            <person name="Barry K."/>
            <person name="Liu P."/>
            <person name="Grigoriev I."/>
            <person name="Longcore J.E."/>
            <person name="James T.Y."/>
        </authorList>
    </citation>
    <scope>NUCLEOTIDE SEQUENCE</scope>
    <source>
        <strain evidence="5">JEL0513</strain>
    </source>
</reference>
<dbReference type="InterPro" id="IPR029787">
    <property type="entry name" value="Nucleotide_cyclase"/>
</dbReference>
<keyword evidence="2" id="KW-0067">ATP-binding</keyword>
<feature type="region of interest" description="Disordered" evidence="3">
    <location>
        <begin position="132"/>
        <end position="153"/>
    </location>
</feature>
<feature type="domain" description="Guanylate cyclase" evidence="4">
    <location>
        <begin position="381"/>
        <end position="508"/>
    </location>
</feature>
<evidence type="ECO:0000256" key="1">
    <source>
        <dbReference type="ARBA" id="ARBA00022741"/>
    </source>
</evidence>
<dbReference type="GO" id="GO:0005737">
    <property type="term" value="C:cytoplasm"/>
    <property type="evidence" value="ECO:0007669"/>
    <property type="project" value="TreeGrafter"/>
</dbReference>
<evidence type="ECO:0000259" key="4">
    <source>
        <dbReference type="PROSITE" id="PS50125"/>
    </source>
</evidence>
<accession>A0AAD5SU98</accession>